<evidence type="ECO:0000256" key="2">
    <source>
        <dbReference type="ARBA" id="ARBA00005577"/>
    </source>
</evidence>
<sequence>MTVAVFFGCTFIAFGPAVALFVFTIARDPLRVIFLIGFLLAGVFVAVLSCVVHHSSDQQQEQCHSADRAAHFRGCALCSASGGFQIWLLQIAEVRINCSFSVFERSHIFNKPKYNGMPCS</sequence>
<comment type="caution">
    <text evidence="7">Lacks conserved residue(s) required for the propagation of feature annotation.</text>
</comment>
<comment type="similarity">
    <text evidence="2 7">Belongs to the APH-1 family.</text>
</comment>
<dbReference type="InParanoid" id="A0A672NY65"/>
<protein>
    <recommendedName>
        <fullName evidence="7">Gamma-secretase subunit APH-1</fullName>
        <shortName evidence="7">APH-1</shortName>
    </recommendedName>
</protein>
<evidence type="ECO:0000256" key="4">
    <source>
        <dbReference type="ARBA" id="ARBA00022976"/>
    </source>
</evidence>
<keyword evidence="4 7" id="KW-0914">Notch signaling pathway</keyword>
<keyword evidence="3 7" id="KW-0812">Transmembrane</keyword>
<accession>A0A672NY65</accession>
<reference evidence="8" key="1">
    <citation type="submission" date="2025-08" db="UniProtKB">
        <authorList>
            <consortium name="Ensembl"/>
        </authorList>
    </citation>
    <scope>IDENTIFICATION</scope>
</reference>
<dbReference type="InterPro" id="IPR009294">
    <property type="entry name" value="Aph-1"/>
</dbReference>
<dbReference type="Pfam" id="PF06105">
    <property type="entry name" value="Aph-1"/>
    <property type="match status" value="1"/>
</dbReference>
<gene>
    <name evidence="8" type="primary">LOC107594611</name>
</gene>
<evidence type="ECO:0000256" key="5">
    <source>
        <dbReference type="ARBA" id="ARBA00022989"/>
    </source>
</evidence>
<dbReference type="GO" id="GO:0007219">
    <property type="term" value="P:Notch signaling pathway"/>
    <property type="evidence" value="ECO:0007669"/>
    <property type="project" value="UniProtKB-UniRule"/>
</dbReference>
<dbReference type="AlphaFoldDB" id="A0A672NY65"/>
<dbReference type="GO" id="GO:0016485">
    <property type="term" value="P:protein processing"/>
    <property type="evidence" value="ECO:0007669"/>
    <property type="project" value="UniProtKB-UniRule"/>
</dbReference>
<comment type="subunit">
    <text evidence="7">Component of the gamma-secretase complex.</text>
</comment>
<keyword evidence="9" id="KW-1185">Reference proteome</keyword>
<comment type="subcellular location">
    <subcellularLocation>
        <location evidence="1 7">Membrane</location>
        <topology evidence="1 7">Multi-pass membrane protein</topology>
    </subcellularLocation>
</comment>
<keyword evidence="6 7" id="KW-0472">Membrane</keyword>
<keyword evidence="5 7" id="KW-1133">Transmembrane helix</keyword>
<dbReference type="Ensembl" id="ENSSGRT00000059725.1">
    <property type="protein sequence ID" value="ENSSGRP00000055938.1"/>
    <property type="gene ID" value="ENSSGRG00000029321.1"/>
</dbReference>
<evidence type="ECO:0000256" key="3">
    <source>
        <dbReference type="ARBA" id="ARBA00022692"/>
    </source>
</evidence>
<name>A0A672NY65_SINGR</name>
<evidence type="ECO:0000256" key="6">
    <source>
        <dbReference type="ARBA" id="ARBA00023136"/>
    </source>
</evidence>
<dbReference type="Proteomes" id="UP000472262">
    <property type="component" value="Unassembled WGS sequence"/>
</dbReference>
<dbReference type="GO" id="GO:0070765">
    <property type="term" value="C:gamma-secretase complex"/>
    <property type="evidence" value="ECO:0007669"/>
    <property type="project" value="UniProtKB-UniRule"/>
</dbReference>
<comment type="function">
    <text evidence="7">Potential subunit of the gamma-secretase complex, an endoprotease complex that catalyzes the intramembrane cleavage of integral proteins such as Notch receptors.</text>
</comment>
<proteinExistence type="inferred from homology"/>
<feature type="transmembrane region" description="Helical" evidence="7">
    <location>
        <begin position="29"/>
        <end position="52"/>
    </location>
</feature>
<evidence type="ECO:0000256" key="7">
    <source>
        <dbReference type="RuleBase" id="RU369072"/>
    </source>
</evidence>
<evidence type="ECO:0000313" key="8">
    <source>
        <dbReference type="Ensembl" id="ENSSGRP00000055938.1"/>
    </source>
</evidence>
<evidence type="ECO:0000313" key="9">
    <source>
        <dbReference type="Proteomes" id="UP000472262"/>
    </source>
</evidence>
<dbReference type="PANTHER" id="PTHR12889">
    <property type="entry name" value="GAMMA-SECRETASE SUBUNIT APH-1"/>
    <property type="match status" value="1"/>
</dbReference>
<evidence type="ECO:0000256" key="1">
    <source>
        <dbReference type="ARBA" id="ARBA00004141"/>
    </source>
</evidence>
<organism evidence="8 9">
    <name type="scientific">Sinocyclocheilus grahami</name>
    <name type="common">Dianchi golden-line fish</name>
    <name type="synonym">Barbus grahami</name>
    <dbReference type="NCBI Taxonomy" id="75366"/>
    <lineage>
        <taxon>Eukaryota</taxon>
        <taxon>Metazoa</taxon>
        <taxon>Chordata</taxon>
        <taxon>Craniata</taxon>
        <taxon>Vertebrata</taxon>
        <taxon>Euteleostomi</taxon>
        <taxon>Actinopterygii</taxon>
        <taxon>Neopterygii</taxon>
        <taxon>Teleostei</taxon>
        <taxon>Ostariophysi</taxon>
        <taxon>Cypriniformes</taxon>
        <taxon>Cyprinidae</taxon>
        <taxon>Cyprininae</taxon>
        <taxon>Sinocyclocheilus</taxon>
    </lineage>
</organism>
<reference evidence="8" key="2">
    <citation type="submission" date="2025-09" db="UniProtKB">
        <authorList>
            <consortium name="Ensembl"/>
        </authorList>
    </citation>
    <scope>IDENTIFICATION</scope>
</reference>